<feature type="binding site" evidence="18">
    <location>
        <position position="158"/>
    </location>
    <ligand>
        <name>NAD(+)</name>
        <dbReference type="ChEBI" id="CHEBI:57540"/>
    </ligand>
</feature>
<evidence type="ECO:0000259" key="20">
    <source>
        <dbReference type="Pfam" id="PF24621"/>
    </source>
</evidence>
<evidence type="ECO:0000256" key="7">
    <source>
        <dbReference type="ARBA" id="ARBA00013031"/>
    </source>
</evidence>
<dbReference type="GO" id="GO:0046872">
    <property type="term" value="F:metal ion binding"/>
    <property type="evidence" value="ECO:0007669"/>
    <property type="project" value="UniProtKB-KW"/>
</dbReference>
<feature type="binding site" evidence="18">
    <location>
        <position position="191"/>
    </location>
    <ligand>
        <name>Zn(2+)</name>
        <dbReference type="ChEBI" id="CHEBI:29105"/>
    </ligand>
</feature>
<dbReference type="Pfam" id="PF24621">
    <property type="entry name" value="DHQS_C"/>
    <property type="match status" value="1"/>
</dbReference>
<evidence type="ECO:0000256" key="18">
    <source>
        <dbReference type="HAMAP-Rule" id="MF_00110"/>
    </source>
</evidence>
<keyword evidence="16 18" id="KW-0456">Lyase</keyword>
<dbReference type="AlphaFoldDB" id="A0A6A7K9Z7"/>
<comment type="cofactor">
    <cofactor evidence="2 18">
        <name>NAD(+)</name>
        <dbReference type="ChEBI" id="CHEBI:57540"/>
    </cofactor>
</comment>
<comment type="function">
    <text evidence="18">Catalyzes the conversion of 3-deoxy-D-arabino-heptulosonate 7-phosphate (DAHP) to dehydroquinate (DHQ).</text>
</comment>
<dbReference type="InterPro" id="IPR030963">
    <property type="entry name" value="DHQ_synth_fam"/>
</dbReference>
<keyword evidence="11 18" id="KW-0479">Metal-binding</keyword>
<feature type="binding site" evidence="18">
    <location>
        <position position="268"/>
    </location>
    <ligand>
        <name>Zn(2+)</name>
        <dbReference type="ChEBI" id="CHEBI:29105"/>
    </ligand>
</feature>
<dbReference type="GO" id="GO:0000166">
    <property type="term" value="F:nucleotide binding"/>
    <property type="evidence" value="ECO:0007669"/>
    <property type="project" value="UniProtKB-KW"/>
</dbReference>
<feature type="binding site" evidence="18">
    <location>
        <position position="149"/>
    </location>
    <ligand>
        <name>NAD(+)</name>
        <dbReference type="ChEBI" id="CHEBI:57540"/>
    </ligand>
</feature>
<name>A0A6A7K9Z7_9FIRM</name>
<evidence type="ECO:0000256" key="11">
    <source>
        <dbReference type="ARBA" id="ARBA00022723"/>
    </source>
</evidence>
<evidence type="ECO:0000256" key="16">
    <source>
        <dbReference type="ARBA" id="ARBA00023239"/>
    </source>
</evidence>
<evidence type="ECO:0000256" key="15">
    <source>
        <dbReference type="ARBA" id="ARBA00023141"/>
    </source>
</evidence>
<comment type="pathway">
    <text evidence="5 18">Metabolic intermediate biosynthesis; chorismate biosynthesis; chorismate from D-erythrose 4-phosphate and phosphoenolpyruvate: step 2/7.</text>
</comment>
<feature type="domain" description="3-dehydroquinate synthase C-terminal" evidence="20">
    <location>
        <begin position="188"/>
        <end position="327"/>
    </location>
</feature>
<dbReference type="PANTHER" id="PTHR43622:SF7">
    <property type="entry name" value="3-DEHYDROQUINATE SYNTHASE, CHLOROPLASTIC"/>
    <property type="match status" value="1"/>
</dbReference>
<feature type="binding site" evidence="18">
    <location>
        <position position="251"/>
    </location>
    <ligand>
        <name>Zn(2+)</name>
        <dbReference type="ChEBI" id="CHEBI:29105"/>
    </ligand>
</feature>
<comment type="caution">
    <text evidence="21">The sequence shown here is derived from an EMBL/GenBank/DDBJ whole genome shotgun (WGS) entry which is preliminary data.</text>
</comment>
<dbReference type="GO" id="GO:0009073">
    <property type="term" value="P:aromatic amino acid family biosynthetic process"/>
    <property type="evidence" value="ECO:0007669"/>
    <property type="project" value="UniProtKB-KW"/>
</dbReference>
<dbReference type="InterPro" id="IPR050071">
    <property type="entry name" value="Dehydroquinate_synthase"/>
</dbReference>
<evidence type="ECO:0000256" key="12">
    <source>
        <dbReference type="ARBA" id="ARBA00022741"/>
    </source>
</evidence>
<keyword evidence="10 18" id="KW-0028">Amino-acid biosynthesis</keyword>
<comment type="similarity">
    <text evidence="6 18">Belongs to the sugar phosphate cyclases superfamily. Dehydroquinate synthase family.</text>
</comment>
<dbReference type="SUPFAM" id="SSF56796">
    <property type="entry name" value="Dehydroquinate synthase-like"/>
    <property type="match status" value="1"/>
</dbReference>
<dbReference type="InterPro" id="IPR016037">
    <property type="entry name" value="DHQ_synth_AroB"/>
</dbReference>
<dbReference type="EMBL" id="WHNX01000015">
    <property type="protein sequence ID" value="MPW26216.1"/>
    <property type="molecule type" value="Genomic_DNA"/>
</dbReference>
<evidence type="ECO:0000256" key="2">
    <source>
        <dbReference type="ARBA" id="ARBA00001911"/>
    </source>
</evidence>
<dbReference type="RefSeq" id="WP_152804508.1">
    <property type="nucleotide sequence ID" value="NZ_WHNX01000015.1"/>
</dbReference>
<keyword evidence="22" id="KW-1185">Reference proteome</keyword>
<dbReference type="Gene3D" id="3.40.50.1970">
    <property type="match status" value="1"/>
</dbReference>
<comment type="cofactor">
    <cofactor evidence="3">
        <name>Zn(2+)</name>
        <dbReference type="ChEBI" id="CHEBI:29105"/>
    </cofactor>
</comment>
<evidence type="ECO:0000256" key="10">
    <source>
        <dbReference type="ARBA" id="ARBA00022605"/>
    </source>
</evidence>
<evidence type="ECO:0000256" key="13">
    <source>
        <dbReference type="ARBA" id="ARBA00022833"/>
    </source>
</evidence>
<gene>
    <name evidence="18 21" type="primary">aroB</name>
    <name evidence="21" type="ORF">GC105_10485</name>
</gene>
<evidence type="ECO:0000256" key="5">
    <source>
        <dbReference type="ARBA" id="ARBA00004661"/>
    </source>
</evidence>
<keyword evidence="14 18" id="KW-0520">NAD</keyword>
<dbReference type="NCBIfam" id="TIGR01357">
    <property type="entry name" value="aroB"/>
    <property type="match status" value="1"/>
</dbReference>
<evidence type="ECO:0000259" key="19">
    <source>
        <dbReference type="Pfam" id="PF01761"/>
    </source>
</evidence>
<dbReference type="InterPro" id="IPR056179">
    <property type="entry name" value="DHQS_C"/>
</dbReference>
<comment type="cofactor">
    <cofactor evidence="18">
        <name>Co(2+)</name>
        <dbReference type="ChEBI" id="CHEBI:48828"/>
    </cofactor>
    <cofactor evidence="18">
        <name>Zn(2+)</name>
        <dbReference type="ChEBI" id="CHEBI:29105"/>
    </cofactor>
    <text evidence="18">Binds 1 divalent metal cation per subunit. Can use either Co(2+) or Zn(2+).</text>
</comment>
<evidence type="ECO:0000313" key="22">
    <source>
        <dbReference type="Proteomes" id="UP000440004"/>
    </source>
</evidence>
<comment type="catalytic activity">
    <reaction evidence="1 18">
        <text>7-phospho-2-dehydro-3-deoxy-D-arabino-heptonate = 3-dehydroquinate + phosphate</text>
        <dbReference type="Rhea" id="RHEA:21968"/>
        <dbReference type="ChEBI" id="CHEBI:32364"/>
        <dbReference type="ChEBI" id="CHEBI:43474"/>
        <dbReference type="ChEBI" id="CHEBI:58394"/>
        <dbReference type="EC" id="4.2.3.4"/>
    </reaction>
</comment>
<feature type="domain" description="3-dehydroquinate synthase N-terminal" evidence="19">
    <location>
        <begin position="74"/>
        <end position="185"/>
    </location>
</feature>
<dbReference type="Gene3D" id="1.20.1090.10">
    <property type="entry name" value="Dehydroquinate synthase-like - alpha domain"/>
    <property type="match status" value="1"/>
</dbReference>
<keyword evidence="9 18" id="KW-0963">Cytoplasm</keyword>
<evidence type="ECO:0000256" key="17">
    <source>
        <dbReference type="ARBA" id="ARBA00023285"/>
    </source>
</evidence>
<dbReference type="PIRSF" id="PIRSF001455">
    <property type="entry name" value="DHQ_synth"/>
    <property type="match status" value="1"/>
</dbReference>
<proteinExistence type="inferred from homology"/>
<evidence type="ECO:0000313" key="21">
    <source>
        <dbReference type="EMBL" id="MPW26216.1"/>
    </source>
</evidence>
<evidence type="ECO:0000256" key="4">
    <source>
        <dbReference type="ARBA" id="ARBA00004496"/>
    </source>
</evidence>
<dbReference type="GO" id="GO:0005737">
    <property type="term" value="C:cytoplasm"/>
    <property type="evidence" value="ECO:0007669"/>
    <property type="project" value="UniProtKB-SubCell"/>
</dbReference>
<keyword evidence="12 18" id="KW-0547">Nucleotide-binding</keyword>
<keyword evidence="17 18" id="KW-0170">Cobalt</keyword>
<dbReference type="GO" id="GO:0008652">
    <property type="term" value="P:amino acid biosynthetic process"/>
    <property type="evidence" value="ECO:0007669"/>
    <property type="project" value="UniProtKB-KW"/>
</dbReference>
<dbReference type="Proteomes" id="UP000440004">
    <property type="component" value="Unassembled WGS sequence"/>
</dbReference>
<dbReference type="HAMAP" id="MF_00110">
    <property type="entry name" value="DHQ_synthase"/>
    <property type="match status" value="1"/>
</dbReference>
<dbReference type="PANTHER" id="PTHR43622">
    <property type="entry name" value="3-DEHYDROQUINATE SYNTHASE"/>
    <property type="match status" value="1"/>
</dbReference>
<accession>A0A6A7K9Z7</accession>
<dbReference type="EC" id="4.2.3.4" evidence="7 18"/>
<dbReference type="GO" id="GO:0003856">
    <property type="term" value="F:3-dehydroquinate synthase activity"/>
    <property type="evidence" value="ECO:0007669"/>
    <property type="project" value="UniProtKB-UniRule"/>
</dbReference>
<dbReference type="FunFam" id="3.40.50.1970:FF:000007">
    <property type="entry name" value="Pentafunctional AROM polypeptide"/>
    <property type="match status" value="1"/>
</dbReference>
<feature type="binding site" evidence="18">
    <location>
        <begin position="136"/>
        <end position="137"/>
    </location>
    <ligand>
        <name>NAD(+)</name>
        <dbReference type="ChEBI" id="CHEBI:57540"/>
    </ligand>
</feature>
<evidence type="ECO:0000256" key="9">
    <source>
        <dbReference type="ARBA" id="ARBA00022490"/>
    </source>
</evidence>
<reference evidence="21 22" key="1">
    <citation type="submission" date="2019-10" db="EMBL/GenBank/DDBJ databases">
        <title>Alkalibaculum tamaniensis sp.nov., a new alkaliphilic acetogen, isolated on methoxylated aromatics from a mud volcano.</title>
        <authorList>
            <person name="Khomyakova M.A."/>
            <person name="Merkel A.Y."/>
            <person name="Bonch-Osmolovskaya E.A."/>
            <person name="Slobodkin A.I."/>
        </authorList>
    </citation>
    <scope>NUCLEOTIDE SEQUENCE [LARGE SCALE GENOMIC DNA]</scope>
    <source>
        <strain evidence="21 22">M08DMB</strain>
    </source>
</reference>
<keyword evidence="15 18" id="KW-0057">Aromatic amino acid biosynthesis</keyword>
<dbReference type="GO" id="GO:0009423">
    <property type="term" value="P:chorismate biosynthetic process"/>
    <property type="evidence" value="ECO:0007669"/>
    <property type="project" value="UniProtKB-UniRule"/>
</dbReference>
<evidence type="ECO:0000256" key="3">
    <source>
        <dbReference type="ARBA" id="ARBA00001947"/>
    </source>
</evidence>
<dbReference type="CDD" id="cd08195">
    <property type="entry name" value="DHQS"/>
    <property type="match status" value="1"/>
</dbReference>
<evidence type="ECO:0000256" key="14">
    <source>
        <dbReference type="ARBA" id="ARBA00023027"/>
    </source>
</evidence>
<comment type="subcellular location">
    <subcellularLocation>
        <location evidence="4 18">Cytoplasm</location>
    </subcellularLocation>
</comment>
<dbReference type="Pfam" id="PF01761">
    <property type="entry name" value="DHQ_synthase"/>
    <property type="match status" value="1"/>
</dbReference>
<dbReference type="UniPathway" id="UPA00053">
    <property type="reaction ID" value="UER00085"/>
</dbReference>
<evidence type="ECO:0000256" key="1">
    <source>
        <dbReference type="ARBA" id="ARBA00001393"/>
    </source>
</evidence>
<protein>
    <recommendedName>
        <fullName evidence="8 18">3-dehydroquinate synthase</fullName>
        <shortName evidence="18">DHQS</shortName>
        <ecNumber evidence="7 18">4.2.3.4</ecNumber>
    </recommendedName>
</protein>
<feature type="binding site" evidence="18">
    <location>
        <begin position="112"/>
        <end position="116"/>
    </location>
    <ligand>
        <name>NAD(+)</name>
        <dbReference type="ChEBI" id="CHEBI:57540"/>
    </ligand>
</feature>
<feature type="binding site" evidence="18">
    <location>
        <begin position="176"/>
        <end position="179"/>
    </location>
    <ligand>
        <name>NAD(+)</name>
        <dbReference type="ChEBI" id="CHEBI:57540"/>
    </ligand>
</feature>
<keyword evidence="13 18" id="KW-0862">Zinc</keyword>
<evidence type="ECO:0000256" key="6">
    <source>
        <dbReference type="ARBA" id="ARBA00005412"/>
    </source>
</evidence>
<sequence>MEVIFIKDITVNVNRDYNYNIVIQKGLLQNLDCFKDIFDNYGKVIIISDTNVAKLYLNDVMESIKSMGCVIHEIIIDSGEKSKTLDKAYDIYEKLLQYNATRGDLMIALGGGVVGDLTGYCASTYLRGLDFIQIPTSLLAQVDSSVGGKVGVNLKQGKNLIGSFYQPKLVIIDSNTLQTLPERVFADGMAEVIKYGCIYDDVLFEKLLKINKNNLMEIIDEVIETCCNIKKEVVEKDEMEKNLRRILNFGHTLGHVVESYFHLEKYTHGESVALGMYAFAQLGEKKGITKVGTSSSIKSILKKYGLPTDFPKLDRDKVLDIVSKDKKFEGSHIHLVLLECIGKTKIQTIENYQIEEYILNRGE</sequence>
<feature type="binding site" evidence="18">
    <location>
        <begin position="78"/>
        <end position="83"/>
    </location>
    <ligand>
        <name>NAD(+)</name>
        <dbReference type="ChEBI" id="CHEBI:57540"/>
    </ligand>
</feature>
<dbReference type="InterPro" id="IPR030960">
    <property type="entry name" value="DHQS/DOIS_N"/>
</dbReference>
<organism evidence="21 22">
    <name type="scientific">Alkalibaculum sporogenes</name>
    <dbReference type="NCBI Taxonomy" id="2655001"/>
    <lineage>
        <taxon>Bacteria</taxon>
        <taxon>Bacillati</taxon>
        <taxon>Bacillota</taxon>
        <taxon>Clostridia</taxon>
        <taxon>Eubacteriales</taxon>
        <taxon>Eubacteriaceae</taxon>
        <taxon>Alkalibaculum</taxon>
    </lineage>
</organism>
<evidence type="ECO:0000256" key="8">
    <source>
        <dbReference type="ARBA" id="ARBA00017684"/>
    </source>
</evidence>